<evidence type="ECO:0000313" key="2">
    <source>
        <dbReference type="EMBL" id="KUM49470.1"/>
    </source>
</evidence>
<keyword evidence="1" id="KW-1133">Transmembrane helix</keyword>
<sequence>MGLAWLIDWDNKIGWLLHLIEWAWLPGYSTVAAPLFKCNNRMR</sequence>
<gene>
    <name evidence="2" type="ORF">ABT39_MTgene4021</name>
</gene>
<keyword evidence="2" id="KW-0496">Mitochondrion</keyword>
<protein>
    <submittedName>
        <fullName evidence="2">Uncharacterized protein</fullName>
    </submittedName>
</protein>
<proteinExistence type="predicted"/>
<organism evidence="2">
    <name type="scientific">Picea glauca</name>
    <name type="common">White spruce</name>
    <name type="synonym">Pinus glauca</name>
    <dbReference type="NCBI Taxonomy" id="3330"/>
    <lineage>
        <taxon>Eukaryota</taxon>
        <taxon>Viridiplantae</taxon>
        <taxon>Streptophyta</taxon>
        <taxon>Embryophyta</taxon>
        <taxon>Tracheophyta</taxon>
        <taxon>Spermatophyta</taxon>
        <taxon>Pinopsida</taxon>
        <taxon>Pinidae</taxon>
        <taxon>Conifers I</taxon>
        <taxon>Pinales</taxon>
        <taxon>Pinaceae</taxon>
        <taxon>Picea</taxon>
    </lineage>
</organism>
<feature type="transmembrane region" description="Helical" evidence="1">
    <location>
        <begin position="15"/>
        <end position="36"/>
    </location>
</feature>
<geneLocation type="mitochondrion" evidence="2"/>
<comment type="caution">
    <text evidence="2">The sequence shown here is derived from an EMBL/GenBank/DDBJ whole genome shotgun (WGS) entry which is preliminary data.</text>
</comment>
<dbReference type="AlphaFoldDB" id="A0A101M240"/>
<name>A0A101M240_PICGL</name>
<reference evidence="2" key="1">
    <citation type="journal article" date="2015" name="Genome Biol. Evol.">
        <title>Organellar Genomes of White Spruce (Picea glauca): Assembly and Annotation.</title>
        <authorList>
            <person name="Jackman S.D."/>
            <person name="Warren R.L."/>
            <person name="Gibb E.A."/>
            <person name="Vandervalk B.P."/>
            <person name="Mohamadi H."/>
            <person name="Chu J."/>
            <person name="Raymond A."/>
            <person name="Pleasance S."/>
            <person name="Coope R."/>
            <person name="Wildung M.R."/>
            <person name="Ritland C.E."/>
            <person name="Bousquet J."/>
            <person name="Jones S.J."/>
            <person name="Bohlmann J."/>
            <person name="Birol I."/>
        </authorList>
    </citation>
    <scope>NUCLEOTIDE SEQUENCE [LARGE SCALE GENOMIC DNA]</scope>
    <source>
        <tissue evidence="2">Flushing bud</tissue>
    </source>
</reference>
<accession>A0A101M240</accession>
<keyword evidence="1" id="KW-0472">Membrane</keyword>
<evidence type="ECO:0000256" key="1">
    <source>
        <dbReference type="SAM" id="Phobius"/>
    </source>
</evidence>
<dbReference type="EMBL" id="LKAM01000003">
    <property type="protein sequence ID" value="KUM49470.1"/>
    <property type="molecule type" value="Genomic_DNA"/>
</dbReference>
<keyword evidence="1" id="KW-0812">Transmembrane</keyword>